<evidence type="ECO:0000313" key="8">
    <source>
        <dbReference type="Proteomes" id="UP000298860"/>
    </source>
</evidence>
<dbReference type="GO" id="GO:0006809">
    <property type="term" value="P:nitric oxide biosynthetic process"/>
    <property type="evidence" value="ECO:0007669"/>
    <property type="project" value="InterPro"/>
</dbReference>
<evidence type="ECO:0000259" key="6">
    <source>
        <dbReference type="Pfam" id="PF02898"/>
    </source>
</evidence>
<name>A0A4D4J2M6_9PSEU</name>
<evidence type="ECO:0000256" key="2">
    <source>
        <dbReference type="ARBA" id="ARBA00022723"/>
    </source>
</evidence>
<dbReference type="Gene3D" id="3.90.340.10">
    <property type="entry name" value="Nitric Oxide Synthase, Chain A, domain 1"/>
    <property type="match status" value="1"/>
</dbReference>
<keyword evidence="3" id="KW-0560">Oxidoreductase</keyword>
<dbReference type="InterPro" id="IPR044940">
    <property type="entry name" value="NOS_dom_2"/>
</dbReference>
<feature type="region of interest" description="Disordered" evidence="5">
    <location>
        <begin position="309"/>
        <end position="344"/>
    </location>
</feature>
<proteinExistence type="predicted"/>
<feature type="domain" description="Nitric oxide synthase (NOS)" evidence="6">
    <location>
        <begin position="9"/>
        <end position="294"/>
    </location>
</feature>
<dbReference type="PANTHER" id="PTHR43410:SF1">
    <property type="entry name" value="NITRIC OXIDE SYNTHASE"/>
    <property type="match status" value="1"/>
</dbReference>
<dbReference type="OrthoDB" id="3398374at2"/>
<dbReference type="GO" id="GO:0004517">
    <property type="term" value="F:nitric-oxide synthase activity"/>
    <property type="evidence" value="ECO:0007669"/>
    <property type="project" value="InterPro"/>
</dbReference>
<dbReference type="InterPro" id="IPR036119">
    <property type="entry name" value="NOS_N_sf"/>
</dbReference>
<dbReference type="AlphaFoldDB" id="A0A4D4J2M6"/>
<dbReference type="EMBL" id="BJFL01000010">
    <property type="protein sequence ID" value="GDY30875.1"/>
    <property type="molecule type" value="Genomic_DNA"/>
</dbReference>
<dbReference type="SUPFAM" id="SSF56512">
    <property type="entry name" value="Nitric oxide (NO) synthase oxygenase domain"/>
    <property type="match status" value="1"/>
</dbReference>
<evidence type="ECO:0000256" key="4">
    <source>
        <dbReference type="ARBA" id="ARBA00023004"/>
    </source>
</evidence>
<dbReference type="Gene3D" id="3.90.1230.10">
    <property type="entry name" value="Nitric Oxide Synthase, Chain A, domain 3"/>
    <property type="match status" value="1"/>
</dbReference>
<dbReference type="InterPro" id="IPR050607">
    <property type="entry name" value="NOS"/>
</dbReference>
<evidence type="ECO:0000256" key="1">
    <source>
        <dbReference type="ARBA" id="ARBA00022617"/>
    </source>
</evidence>
<dbReference type="InterPro" id="IPR044944">
    <property type="entry name" value="NOS_dom_3"/>
</dbReference>
<dbReference type="InterPro" id="IPR044943">
    <property type="entry name" value="NOS_dom_1"/>
</dbReference>
<evidence type="ECO:0000256" key="3">
    <source>
        <dbReference type="ARBA" id="ARBA00023002"/>
    </source>
</evidence>
<evidence type="ECO:0000313" key="7">
    <source>
        <dbReference type="EMBL" id="GDY30875.1"/>
    </source>
</evidence>
<gene>
    <name evidence="7" type="primary">nos</name>
    <name evidence="7" type="ORF">GTS_25080</name>
</gene>
<dbReference type="PANTHER" id="PTHR43410">
    <property type="entry name" value="NITRIC OXIDE SYNTHASE OXYGENASE"/>
    <property type="match status" value="1"/>
</dbReference>
<dbReference type="Proteomes" id="UP000298860">
    <property type="component" value="Unassembled WGS sequence"/>
</dbReference>
<protein>
    <submittedName>
        <fullName evidence="7">Nitric oxide synthase oxygenase</fullName>
    </submittedName>
</protein>
<keyword evidence="4" id="KW-0408">Iron</keyword>
<reference evidence="8" key="1">
    <citation type="submission" date="2019-04" db="EMBL/GenBank/DDBJ databases">
        <title>Draft genome sequence of Pseudonocardiaceae bacterium SL3-2-4.</title>
        <authorList>
            <person name="Ningsih F."/>
            <person name="Yokota A."/>
            <person name="Sakai Y."/>
            <person name="Nanatani K."/>
            <person name="Yabe S."/>
            <person name="Oetari A."/>
            <person name="Sjamsuridzal W."/>
        </authorList>
    </citation>
    <scope>NUCLEOTIDE SEQUENCE [LARGE SCALE GENOMIC DNA]</scope>
    <source>
        <strain evidence="8">SL3-2-4</strain>
    </source>
</reference>
<keyword evidence="1" id="KW-0349">Heme</keyword>
<comment type="caution">
    <text evidence="7">The sequence shown here is derived from an EMBL/GenBank/DDBJ whole genome shotgun (WGS) entry which is preliminary data.</text>
</comment>
<dbReference type="Gene3D" id="3.90.440.10">
    <property type="entry name" value="Nitric Oxide Synthase,Heme Domain,Chain A domain 2"/>
    <property type="match status" value="1"/>
</dbReference>
<accession>A0A4D4J2M6</accession>
<sequence length="360" mass="39919">MFHEAHPDAGPVEARLAQVRAEIAGTGTYWHTREELAYGARVALRDSGWCTNVLPWRRLTIRDLRGVRDARAVASECVEHLRIAGGGGQIRPLVTVFAPDVPGAPGPCVWNEQLICYAGYRDGSGRVLGDGRYVALTETVRRLGWQPLAQPTAFDVLPLVVETAHEGPRLFRVPGDVVRQVPLTHPELPWFARLGLRWHTVPVVSHMKLVIGGVTYPAAPFNRWFVGSEIGSRSLADEAAYGLAREVAERLGLDTSTERTLWRDRATVEINRAVLHSFDAAQVTITDHYAEAMHRLAWLRSRRPGLRRPAFRLDPQSAQRSRFGGPPRFGVPPQRPEELTEPSGRLVLLTSRRAGAGRAS</sequence>
<evidence type="ECO:0000256" key="5">
    <source>
        <dbReference type="SAM" id="MobiDB-lite"/>
    </source>
</evidence>
<keyword evidence="2" id="KW-0479">Metal-binding</keyword>
<organism evidence="7 8">
    <name type="scientific">Gandjariella thermophila</name>
    <dbReference type="NCBI Taxonomy" id="1931992"/>
    <lineage>
        <taxon>Bacteria</taxon>
        <taxon>Bacillati</taxon>
        <taxon>Actinomycetota</taxon>
        <taxon>Actinomycetes</taxon>
        <taxon>Pseudonocardiales</taxon>
        <taxon>Pseudonocardiaceae</taxon>
        <taxon>Gandjariella</taxon>
    </lineage>
</organism>
<dbReference type="Pfam" id="PF02898">
    <property type="entry name" value="NO_synthase"/>
    <property type="match status" value="1"/>
</dbReference>
<dbReference type="GO" id="GO:0046872">
    <property type="term" value="F:metal ion binding"/>
    <property type="evidence" value="ECO:0007669"/>
    <property type="project" value="UniProtKB-KW"/>
</dbReference>
<dbReference type="InterPro" id="IPR004030">
    <property type="entry name" value="NOS_N"/>
</dbReference>
<keyword evidence="8" id="KW-1185">Reference proteome</keyword>